<evidence type="ECO:0000313" key="3">
    <source>
        <dbReference type="EMBL" id="DBA00923.1"/>
    </source>
</evidence>
<dbReference type="EMBL" id="DAKRPA010000056">
    <property type="protein sequence ID" value="DBA00923.1"/>
    <property type="molecule type" value="Genomic_DNA"/>
</dbReference>
<dbReference type="Proteomes" id="UP001146120">
    <property type="component" value="Unassembled WGS sequence"/>
</dbReference>
<reference evidence="3" key="2">
    <citation type="journal article" date="2023" name="Microbiol Resour">
        <title>Decontamination and Annotation of the Draft Genome Sequence of the Oomycete Lagenidium giganteum ARSEF 373.</title>
        <authorList>
            <person name="Morgan W.R."/>
            <person name="Tartar A."/>
        </authorList>
    </citation>
    <scope>NUCLEOTIDE SEQUENCE</scope>
    <source>
        <strain evidence="3">ARSEF 373</strain>
    </source>
</reference>
<feature type="coiled-coil region" evidence="1">
    <location>
        <begin position="158"/>
        <end position="310"/>
    </location>
</feature>
<protein>
    <recommendedName>
        <fullName evidence="5">Nuclear segregation protein</fullName>
    </recommendedName>
</protein>
<dbReference type="GO" id="GO:0003729">
    <property type="term" value="F:mRNA binding"/>
    <property type="evidence" value="ECO:0007669"/>
    <property type="project" value="TreeGrafter"/>
</dbReference>
<keyword evidence="1" id="KW-0175">Coiled coil</keyword>
<feature type="compositionally biased region" description="Acidic residues" evidence="2">
    <location>
        <begin position="505"/>
        <end position="519"/>
    </location>
</feature>
<feature type="region of interest" description="Disordered" evidence="2">
    <location>
        <begin position="1"/>
        <end position="20"/>
    </location>
</feature>
<accession>A0AAV2Z1S1</accession>
<comment type="caution">
    <text evidence="3">The sequence shown here is derived from an EMBL/GenBank/DDBJ whole genome shotgun (WGS) entry which is preliminary data.</text>
</comment>
<organism evidence="3 4">
    <name type="scientific">Lagenidium giganteum</name>
    <dbReference type="NCBI Taxonomy" id="4803"/>
    <lineage>
        <taxon>Eukaryota</taxon>
        <taxon>Sar</taxon>
        <taxon>Stramenopiles</taxon>
        <taxon>Oomycota</taxon>
        <taxon>Peronosporomycetes</taxon>
        <taxon>Pythiales</taxon>
        <taxon>Pythiaceae</taxon>
    </lineage>
</organism>
<feature type="region of interest" description="Disordered" evidence="2">
    <location>
        <begin position="431"/>
        <end position="465"/>
    </location>
</feature>
<reference evidence="3" key="1">
    <citation type="submission" date="2022-11" db="EMBL/GenBank/DDBJ databases">
        <authorList>
            <person name="Morgan W.R."/>
            <person name="Tartar A."/>
        </authorList>
    </citation>
    <scope>NUCLEOTIDE SEQUENCE</scope>
    <source>
        <strain evidence="3">ARSEF 373</strain>
    </source>
</reference>
<feature type="region of interest" description="Disordered" evidence="2">
    <location>
        <begin position="486"/>
        <end position="519"/>
    </location>
</feature>
<evidence type="ECO:0000256" key="2">
    <source>
        <dbReference type="SAM" id="MobiDB-lite"/>
    </source>
</evidence>
<dbReference type="AlphaFoldDB" id="A0AAV2Z1S1"/>
<feature type="compositionally biased region" description="Basic and acidic residues" evidence="2">
    <location>
        <begin position="8"/>
        <end position="20"/>
    </location>
</feature>
<sequence length="519" mass="58332">MSAPASPRKADDKPEKPKRVYAEIDESEIPDVIERLPKPDKAAHDSAISKIDAEIKKLQDRSNVIRKEMDALKTGRSGYGAEIQAAKLVYNELRSQKDNLIQQRNQITARLKQSLDKKDSTVKQQKSLRASLKFQSIEEIDAEIAKLVRQQETSSMSLNEEKRLVKDIEALKKSKEQVHKVTQEQGSVDKHNDNIKDIKAEQAKKNAEIDAVQEKMTAQKAKLDKLYELNNEENKQDKFPALAKERKEIKEQVDAKYTELKALRAAFKEANDKYFHNIRLTRKKRELERKKEEEAKRAEYEAKLAEYEQEMAKIHPYQDEMDLCDVLIAYLELTFAKELKESAEEDAAKETAPVELDGLKPLKRKEEDFMVLGGGKKKKGKRDGPKKSKKEAKVALSLARMESFTTIGLTPPSTVGALVNSLSAIKEKKEWFKAQTSKPKAEKEAAAAPAPAASSPKKKGNKKFSAADANAFPSLGGVEAALPQTSFMSWGPGMAPPAPASYVQEEAEEDEVEHEEDEN</sequence>
<dbReference type="GO" id="GO:0008298">
    <property type="term" value="P:intracellular mRNA localization"/>
    <property type="evidence" value="ECO:0007669"/>
    <property type="project" value="TreeGrafter"/>
</dbReference>
<dbReference type="PANTHER" id="PTHR31027:SF2">
    <property type="entry name" value="LEBERCILIN DOMAIN-CONTAINING PROTEIN"/>
    <property type="match status" value="1"/>
</dbReference>
<evidence type="ECO:0000313" key="4">
    <source>
        <dbReference type="Proteomes" id="UP001146120"/>
    </source>
</evidence>
<dbReference type="PANTHER" id="PTHR31027">
    <property type="entry name" value="NUCLEAR SEGREGATION PROTEIN BFR1"/>
    <property type="match status" value="1"/>
</dbReference>
<gene>
    <name evidence="3" type="ORF">N0F65_006123</name>
</gene>
<dbReference type="InterPro" id="IPR039604">
    <property type="entry name" value="Bfr1"/>
</dbReference>
<evidence type="ECO:0000256" key="1">
    <source>
        <dbReference type="SAM" id="Coils"/>
    </source>
</evidence>
<feature type="region of interest" description="Disordered" evidence="2">
    <location>
        <begin position="370"/>
        <end position="394"/>
    </location>
</feature>
<name>A0AAV2Z1S1_9STRA</name>
<dbReference type="GO" id="GO:0005783">
    <property type="term" value="C:endoplasmic reticulum"/>
    <property type="evidence" value="ECO:0007669"/>
    <property type="project" value="TreeGrafter"/>
</dbReference>
<feature type="compositionally biased region" description="Low complexity" evidence="2">
    <location>
        <begin position="446"/>
        <end position="455"/>
    </location>
</feature>
<dbReference type="GO" id="GO:1990904">
    <property type="term" value="C:ribonucleoprotein complex"/>
    <property type="evidence" value="ECO:0007669"/>
    <property type="project" value="TreeGrafter"/>
</dbReference>
<proteinExistence type="predicted"/>
<dbReference type="GO" id="GO:0042175">
    <property type="term" value="C:nuclear outer membrane-endoplasmic reticulum membrane network"/>
    <property type="evidence" value="ECO:0007669"/>
    <property type="project" value="TreeGrafter"/>
</dbReference>
<feature type="coiled-coil region" evidence="1">
    <location>
        <begin position="48"/>
        <end position="117"/>
    </location>
</feature>
<evidence type="ECO:0008006" key="5">
    <source>
        <dbReference type="Google" id="ProtNLM"/>
    </source>
</evidence>
<keyword evidence="4" id="KW-1185">Reference proteome</keyword>